<reference evidence="2 3" key="1">
    <citation type="journal article" date="2020" name="BMC Genomics">
        <title>Intraspecific diversification of the crop wild relative Brassica cretica Lam. using demographic model selection.</title>
        <authorList>
            <person name="Kioukis A."/>
            <person name="Michalopoulou V.A."/>
            <person name="Briers L."/>
            <person name="Pirintsos S."/>
            <person name="Studholme D.J."/>
            <person name="Pavlidis P."/>
            <person name="Sarris P.F."/>
        </authorList>
    </citation>
    <scope>NUCLEOTIDE SEQUENCE [LARGE SCALE GENOMIC DNA]</scope>
    <source>
        <strain evidence="3">cv. PFS-1207/04</strain>
    </source>
</reference>
<protein>
    <submittedName>
        <fullName evidence="2">Uncharacterized protein</fullName>
    </submittedName>
</protein>
<gene>
    <name evidence="2" type="ORF">DY000_02035445</name>
</gene>
<dbReference type="Proteomes" id="UP000266723">
    <property type="component" value="Unassembled WGS sequence"/>
</dbReference>
<proteinExistence type="predicted"/>
<organism evidence="2 3">
    <name type="scientific">Brassica cretica</name>
    <name type="common">Mustard</name>
    <dbReference type="NCBI Taxonomy" id="69181"/>
    <lineage>
        <taxon>Eukaryota</taxon>
        <taxon>Viridiplantae</taxon>
        <taxon>Streptophyta</taxon>
        <taxon>Embryophyta</taxon>
        <taxon>Tracheophyta</taxon>
        <taxon>Spermatophyta</taxon>
        <taxon>Magnoliopsida</taxon>
        <taxon>eudicotyledons</taxon>
        <taxon>Gunneridae</taxon>
        <taxon>Pentapetalae</taxon>
        <taxon>rosids</taxon>
        <taxon>malvids</taxon>
        <taxon>Brassicales</taxon>
        <taxon>Brassicaceae</taxon>
        <taxon>Brassiceae</taxon>
        <taxon>Brassica</taxon>
    </lineage>
</organism>
<evidence type="ECO:0000313" key="2">
    <source>
        <dbReference type="EMBL" id="KAF3582887.1"/>
    </source>
</evidence>
<comment type="caution">
    <text evidence="2">The sequence shown here is derived from an EMBL/GenBank/DDBJ whole genome shotgun (WGS) entry which is preliminary data.</text>
</comment>
<dbReference type="EMBL" id="QGKV02000649">
    <property type="protein sequence ID" value="KAF3582887.1"/>
    <property type="molecule type" value="Genomic_DNA"/>
</dbReference>
<evidence type="ECO:0000256" key="1">
    <source>
        <dbReference type="SAM" id="MobiDB-lite"/>
    </source>
</evidence>
<keyword evidence="3" id="KW-1185">Reference proteome</keyword>
<accession>A0ABQ7DYH8</accession>
<name>A0ABQ7DYH8_BRACR</name>
<feature type="region of interest" description="Disordered" evidence="1">
    <location>
        <begin position="1"/>
        <end position="23"/>
    </location>
</feature>
<evidence type="ECO:0000313" key="3">
    <source>
        <dbReference type="Proteomes" id="UP000266723"/>
    </source>
</evidence>
<sequence length="113" mass="12210">MALASGRHGARQHSTTSSPGVATRHFKPRSLIAGCWACHADVKANSFEKSKKSIVLADDSDDDEYASEKYSEHIELSSILDKLSLGPEKKKKKLLILSPNGLTSIPSPCAKFA</sequence>